<dbReference type="AlphaFoldDB" id="A0A077WE90"/>
<dbReference type="InterPro" id="IPR037545">
    <property type="entry name" value="DENN_FNIP1/2"/>
</dbReference>
<evidence type="ECO:0000256" key="6">
    <source>
        <dbReference type="ARBA" id="ARBA00023228"/>
    </source>
</evidence>
<comment type="subcellular location">
    <subcellularLocation>
        <location evidence="1">Cytoplasm</location>
    </subcellularLocation>
    <subcellularLocation>
        <location evidence="2">Lysosome membrane</location>
    </subcellularLocation>
</comment>
<protein>
    <recommendedName>
        <fullName evidence="8">UDENN FNIP1/2-type domain-containing protein</fullName>
    </recommendedName>
</protein>
<dbReference type="Pfam" id="PF14636">
    <property type="entry name" value="FNIP_N"/>
    <property type="match status" value="1"/>
</dbReference>
<keyword evidence="6" id="KW-0458">Lysosome</keyword>
<keyword evidence="4" id="KW-0963">Cytoplasm</keyword>
<feature type="region of interest" description="Disordered" evidence="7">
    <location>
        <begin position="628"/>
        <end position="697"/>
    </location>
</feature>
<dbReference type="EMBL" id="LK023317">
    <property type="protein sequence ID" value="CDS05750.1"/>
    <property type="molecule type" value="Genomic_DNA"/>
</dbReference>
<dbReference type="PANTHER" id="PTHR21634">
    <property type="entry name" value="RE13835P"/>
    <property type="match status" value="1"/>
</dbReference>
<accession>A0A077WE90</accession>
<name>A0A077WE90_9FUNG</name>
<evidence type="ECO:0000259" key="8">
    <source>
        <dbReference type="PROSITE" id="PS51836"/>
    </source>
</evidence>
<dbReference type="OrthoDB" id="10051712at2759"/>
<sequence>MLQRLFRSKSSRDSEENYTRLLLEPEPWSLSPLADGQVRILVCQDAGDSNKTILYDSCHGLAPSPIVPAKKSSNTNAMRGGAAGIARSWNGNDEFHNGRRSNALFGYDRRTECRPSSMRMVSPSLPLTDHPISASSSPHRHHPRQVNRRLDLIGDMIFGTAPLAYKGMNTKVHYKRDKDQQIVLSKLFTLNTQDSDAMRRASFSSINSDWSTTSSVHYAATAPPTTTDPYTKRSISTLSMSLDDNASEISSDDDKSHYSGYSFYPSTFGLRSSSRESFHSKRSRRFSQTSMEDGIFRPMPLPNAIADLSTTPTATSTTTTAHGNGTIQHGTKTVKYAVALIITLDDKNKNLFDFIFSHFSLIENHLHQLQASTFRLLSNHLRNSDISQQVKPRRLKNGALYLEPGIFQHEQTMMDAVIQFKRAFYDLYGTPRIQEPLWLNMSTFPHRRSEYGQMLFKELTYLIGEYNTESRHYFISTLVTAVLTFHLSWVHTVVPPGDFKNINCRHGNYDPLWAQLSDLYGYVGNPGRITRTVVVGKNISLVRRILYILTYLIRCNEVYENLETRSESDSGNIFSHEREMDNTYATRLEDKIVKQLVGSTTDVESIAIPRPQDGTGDNASTTAQAATGTATYYPSESPESIADNRSSISFGSTATNHMQWSTSHDMESRTPCSRPPTARWSSSNSSNEEPVVSASGTCSISMPKSSIYRMIPDITQVQEDDASTTERADTLYAKSYGRSLMATFCDAYKPDFVLMGVPTDTFAHQVQADLKNMLQQFTLSDGVTDAACLIIDTNKFQCRILQQSAAELDTTSSDKHTLAKEWQILSHSRMIHELLTTIKQKHGTGASSDELIDLFEDGLQMVYLKSLFLQESVTEWLVTADADPLHDLGKIVADIGVNVDDIHLLANVCGTYDNKIPRILLSADS</sequence>
<dbReference type="GO" id="GO:0051087">
    <property type="term" value="F:protein-folding chaperone binding"/>
    <property type="evidence" value="ECO:0007669"/>
    <property type="project" value="TreeGrafter"/>
</dbReference>
<organism evidence="9">
    <name type="scientific">Lichtheimia ramosa</name>
    <dbReference type="NCBI Taxonomy" id="688394"/>
    <lineage>
        <taxon>Eukaryota</taxon>
        <taxon>Fungi</taxon>
        <taxon>Fungi incertae sedis</taxon>
        <taxon>Mucoromycota</taxon>
        <taxon>Mucoromycotina</taxon>
        <taxon>Mucoromycetes</taxon>
        <taxon>Mucorales</taxon>
        <taxon>Lichtheimiaceae</taxon>
        <taxon>Lichtheimia</taxon>
    </lineage>
</organism>
<keyword evidence="5" id="KW-0472">Membrane</keyword>
<dbReference type="Pfam" id="PF14638">
    <property type="entry name" value="FNIP_C"/>
    <property type="match status" value="1"/>
</dbReference>
<dbReference type="InterPro" id="IPR028084">
    <property type="entry name" value="FNIP_N_dom"/>
</dbReference>
<gene>
    <name evidence="9" type="ORF">LRAMOSA08278</name>
</gene>
<evidence type="ECO:0000256" key="2">
    <source>
        <dbReference type="ARBA" id="ARBA00004656"/>
    </source>
</evidence>
<evidence type="ECO:0000313" key="9">
    <source>
        <dbReference type="EMBL" id="CDS05750.1"/>
    </source>
</evidence>
<proteinExistence type="inferred from homology"/>
<dbReference type="GO" id="GO:0042030">
    <property type="term" value="F:ATPase inhibitor activity"/>
    <property type="evidence" value="ECO:0007669"/>
    <property type="project" value="TreeGrafter"/>
</dbReference>
<reference evidence="9" key="1">
    <citation type="journal article" date="2014" name="Genome Announc.">
        <title>De novo whole-genome sequence and genome annotation of Lichtheimia ramosa.</title>
        <authorList>
            <person name="Linde J."/>
            <person name="Schwartze V."/>
            <person name="Binder U."/>
            <person name="Lass-Florl C."/>
            <person name="Voigt K."/>
            <person name="Horn F."/>
        </authorList>
    </citation>
    <scope>NUCLEOTIDE SEQUENCE</scope>
    <source>
        <strain evidence="9">JMRC FSU:6197</strain>
    </source>
</reference>
<dbReference type="PROSITE" id="PS51836">
    <property type="entry name" value="DENN_FNIP12"/>
    <property type="match status" value="1"/>
</dbReference>
<dbReference type="PANTHER" id="PTHR21634:SF9">
    <property type="entry name" value="RE13835P"/>
    <property type="match status" value="1"/>
</dbReference>
<evidence type="ECO:0000256" key="7">
    <source>
        <dbReference type="SAM" id="MobiDB-lite"/>
    </source>
</evidence>
<dbReference type="GO" id="GO:0005737">
    <property type="term" value="C:cytoplasm"/>
    <property type="evidence" value="ECO:0007669"/>
    <property type="project" value="UniProtKB-SubCell"/>
</dbReference>
<evidence type="ECO:0000256" key="1">
    <source>
        <dbReference type="ARBA" id="ARBA00004496"/>
    </source>
</evidence>
<feature type="region of interest" description="Disordered" evidence="7">
    <location>
        <begin position="604"/>
        <end position="623"/>
    </location>
</feature>
<evidence type="ECO:0000256" key="4">
    <source>
        <dbReference type="ARBA" id="ARBA00022490"/>
    </source>
</evidence>
<evidence type="ECO:0000256" key="3">
    <source>
        <dbReference type="ARBA" id="ARBA00007541"/>
    </source>
</evidence>
<dbReference type="Pfam" id="PF14637">
    <property type="entry name" value="FNIP_M"/>
    <property type="match status" value="1"/>
</dbReference>
<dbReference type="InterPro" id="IPR028086">
    <property type="entry name" value="FNIP_C_dom"/>
</dbReference>
<dbReference type="InterPro" id="IPR026156">
    <property type="entry name" value="FNIP_fam"/>
</dbReference>
<dbReference type="InterPro" id="IPR028085">
    <property type="entry name" value="FNIP_mid_dom"/>
</dbReference>
<comment type="similarity">
    <text evidence="3">Belongs to the FNIP family.</text>
</comment>
<evidence type="ECO:0000256" key="5">
    <source>
        <dbReference type="ARBA" id="ARBA00023136"/>
    </source>
</evidence>
<dbReference type="PRINTS" id="PR02073">
    <property type="entry name" value="FOLLICULNIP1"/>
</dbReference>
<feature type="compositionally biased region" description="Low complexity" evidence="7">
    <location>
        <begin position="681"/>
        <end position="695"/>
    </location>
</feature>
<feature type="compositionally biased region" description="Polar residues" evidence="7">
    <location>
        <begin position="632"/>
        <end position="663"/>
    </location>
</feature>
<feature type="domain" description="UDENN FNIP1/2-type" evidence="8">
    <location>
        <begin position="33"/>
        <end position="912"/>
    </location>
</feature>